<feature type="non-terminal residue" evidence="2">
    <location>
        <position position="1"/>
    </location>
</feature>
<keyword evidence="1" id="KW-1133">Transmembrane helix</keyword>
<dbReference type="AlphaFoldDB" id="A0AAV5TA29"/>
<dbReference type="EMBL" id="BTSX01000003">
    <property type="protein sequence ID" value="GMS90599.1"/>
    <property type="molecule type" value="Genomic_DNA"/>
</dbReference>
<keyword evidence="3" id="KW-1185">Reference proteome</keyword>
<name>A0AAV5TA29_9BILA</name>
<organism evidence="2 3">
    <name type="scientific">Pristionchus entomophagus</name>
    <dbReference type="NCBI Taxonomy" id="358040"/>
    <lineage>
        <taxon>Eukaryota</taxon>
        <taxon>Metazoa</taxon>
        <taxon>Ecdysozoa</taxon>
        <taxon>Nematoda</taxon>
        <taxon>Chromadorea</taxon>
        <taxon>Rhabditida</taxon>
        <taxon>Rhabditina</taxon>
        <taxon>Diplogasteromorpha</taxon>
        <taxon>Diplogasteroidea</taxon>
        <taxon>Neodiplogasteridae</taxon>
        <taxon>Pristionchus</taxon>
    </lineage>
</organism>
<evidence type="ECO:0000256" key="1">
    <source>
        <dbReference type="SAM" id="Phobius"/>
    </source>
</evidence>
<evidence type="ECO:0000313" key="3">
    <source>
        <dbReference type="Proteomes" id="UP001432027"/>
    </source>
</evidence>
<evidence type="ECO:0000313" key="2">
    <source>
        <dbReference type="EMBL" id="GMS90599.1"/>
    </source>
</evidence>
<feature type="transmembrane region" description="Helical" evidence="1">
    <location>
        <begin position="31"/>
        <end position="56"/>
    </location>
</feature>
<proteinExistence type="predicted"/>
<dbReference type="Proteomes" id="UP001432027">
    <property type="component" value="Unassembled WGS sequence"/>
</dbReference>
<gene>
    <name evidence="2" type="ORF">PENTCL1PPCAC_12774</name>
</gene>
<keyword evidence="1" id="KW-0472">Membrane</keyword>
<keyword evidence="1" id="KW-0812">Transmembrane</keyword>
<sequence>AARDRASQLEVTKRTTFPDRLNLEPANAQKVIGHTLVMGILVVVAFFFLVTQYNVFMRNSPSRRAAYMVVYKAVHSSKMSKNDKKSLENSWFDKCLGMYATNWTPWHLGLRPQPLFCETCHKVVKMRTRVLVAMHPPDKGAHCPATIEWSEL</sequence>
<reference evidence="2" key="1">
    <citation type="submission" date="2023-10" db="EMBL/GenBank/DDBJ databases">
        <title>Genome assembly of Pristionchus species.</title>
        <authorList>
            <person name="Yoshida K."/>
            <person name="Sommer R.J."/>
        </authorList>
    </citation>
    <scope>NUCLEOTIDE SEQUENCE</scope>
    <source>
        <strain evidence="2">RS0144</strain>
    </source>
</reference>
<feature type="non-terminal residue" evidence="2">
    <location>
        <position position="152"/>
    </location>
</feature>
<protein>
    <submittedName>
        <fullName evidence="2">Uncharacterized protein</fullName>
    </submittedName>
</protein>
<accession>A0AAV5TA29</accession>
<comment type="caution">
    <text evidence="2">The sequence shown here is derived from an EMBL/GenBank/DDBJ whole genome shotgun (WGS) entry which is preliminary data.</text>
</comment>